<evidence type="ECO:0000313" key="1">
    <source>
        <dbReference type="EMBL" id="QDV07111.1"/>
    </source>
</evidence>
<dbReference type="PANTHER" id="PTHR35399:SF2">
    <property type="entry name" value="DUF839 DOMAIN-CONTAINING PROTEIN"/>
    <property type="match status" value="1"/>
</dbReference>
<dbReference type="PANTHER" id="PTHR35399">
    <property type="entry name" value="SLR8030 PROTEIN"/>
    <property type="match status" value="1"/>
</dbReference>
<sequence>MSLTLLCLTAAAFPQGPVADPTAPLSSIAVVQSTEADFTIPQLTRRLVQLKVDGNLPSAAFFPLANTTSDTVRSIRATRQAVVVKWLDPLNNTNTGETPRFGANCDYVSFFGDGWNSDWSGGAVGSSPMYGGSGDAGWLWVNHEYISNSLPQAQSAPSGQHLTHAKLLEALGLLNNDVTSDIWEQSALNAYDFEHKRQLGGSWIRIVKDAQTGLWSVDRSAQNKRYDSTGATQVRVTGIDIGPTSDFRDHAESGADNAPSVVSGIMGDCSGGTTPWGTILTAEENVQGYYGDFEPTWSSGQRFLSGNGYDPGSNVSPTFEPSRSAAFGRISEVQGRHTRDLYGYLVEIDPGAEPQDFYEGLSEGGDGVGHRKLGAMGRARWENATIAVGPDGRLVDGQPIVLYAGQDRRSGRIWKFVTEANYTSGMTKAEVRDMLDSGKLYVAHFADLDNSTGQTLLSTGAPGTDTAPGNGRWIEFSTTSTDSPPNAAALGQPTITVGEALQDKDYNGIGGFPNDTIAKKALFTAATKLGVMELNRPEDLEYNANDFSGTPRIYVAFTNHTRQVACDQSGVLYPAADHAANSPNRGDAVGSVMAMQEGNAQNPGASMTFTFFTAWRGSFGQGPHDAAAPDNITIDSIGGVWFGTDGNFGTNGTADAFYYLDMDPAHKAGAPGVVEPTFGVAFRVAAVPSDAEATGPTFSADEKDLFIAVQHPGESQTSTWPQDR</sequence>
<keyword evidence="2" id="KW-1185">Reference proteome</keyword>
<organism evidence="1 2">
    <name type="scientific">Saltatorellus ferox</name>
    <dbReference type="NCBI Taxonomy" id="2528018"/>
    <lineage>
        <taxon>Bacteria</taxon>
        <taxon>Pseudomonadati</taxon>
        <taxon>Planctomycetota</taxon>
        <taxon>Planctomycetia</taxon>
        <taxon>Planctomycetia incertae sedis</taxon>
        <taxon>Saltatorellus</taxon>
    </lineage>
</organism>
<dbReference type="Pfam" id="PF05787">
    <property type="entry name" value="PhoX"/>
    <property type="match status" value="1"/>
</dbReference>
<name>A0A518ESN2_9BACT</name>
<dbReference type="Proteomes" id="UP000320390">
    <property type="component" value="Chromosome"/>
</dbReference>
<gene>
    <name evidence="1" type="ORF">Poly30_26300</name>
</gene>
<evidence type="ECO:0008006" key="3">
    <source>
        <dbReference type="Google" id="ProtNLM"/>
    </source>
</evidence>
<dbReference type="InterPro" id="IPR008557">
    <property type="entry name" value="PhoX"/>
</dbReference>
<evidence type="ECO:0000313" key="2">
    <source>
        <dbReference type="Proteomes" id="UP000320390"/>
    </source>
</evidence>
<dbReference type="EMBL" id="CP036434">
    <property type="protein sequence ID" value="QDV07111.1"/>
    <property type="molecule type" value="Genomic_DNA"/>
</dbReference>
<dbReference type="AlphaFoldDB" id="A0A518ESN2"/>
<reference evidence="1 2" key="1">
    <citation type="submission" date="2019-02" db="EMBL/GenBank/DDBJ databases">
        <title>Deep-cultivation of Planctomycetes and their phenomic and genomic characterization uncovers novel biology.</title>
        <authorList>
            <person name="Wiegand S."/>
            <person name="Jogler M."/>
            <person name="Boedeker C."/>
            <person name="Pinto D."/>
            <person name="Vollmers J."/>
            <person name="Rivas-Marin E."/>
            <person name="Kohn T."/>
            <person name="Peeters S.H."/>
            <person name="Heuer A."/>
            <person name="Rast P."/>
            <person name="Oberbeckmann S."/>
            <person name="Bunk B."/>
            <person name="Jeske O."/>
            <person name="Meyerdierks A."/>
            <person name="Storesund J.E."/>
            <person name="Kallscheuer N."/>
            <person name="Luecker S."/>
            <person name="Lage O.M."/>
            <person name="Pohl T."/>
            <person name="Merkel B.J."/>
            <person name="Hornburger P."/>
            <person name="Mueller R.-W."/>
            <person name="Bruemmer F."/>
            <person name="Labrenz M."/>
            <person name="Spormann A.M."/>
            <person name="Op den Camp H."/>
            <person name="Overmann J."/>
            <person name="Amann R."/>
            <person name="Jetten M.S.M."/>
            <person name="Mascher T."/>
            <person name="Medema M.H."/>
            <person name="Devos D.P."/>
            <person name="Kaster A.-K."/>
            <person name="Ovreas L."/>
            <person name="Rohde M."/>
            <person name="Galperin M.Y."/>
            <person name="Jogler C."/>
        </authorList>
    </citation>
    <scope>NUCLEOTIDE SEQUENCE [LARGE SCALE GENOMIC DNA]</scope>
    <source>
        <strain evidence="1 2">Poly30</strain>
    </source>
</reference>
<protein>
    <recommendedName>
        <fullName evidence="3">Phosphatase</fullName>
    </recommendedName>
</protein>
<proteinExistence type="predicted"/>
<accession>A0A518ESN2</accession>
<dbReference type="OrthoDB" id="9801383at2"/>
<dbReference type="RefSeq" id="WP_145197888.1">
    <property type="nucleotide sequence ID" value="NZ_CP036434.1"/>
</dbReference>